<proteinExistence type="predicted"/>
<comment type="caution">
    <text evidence="1">The sequence shown here is derived from an EMBL/GenBank/DDBJ whole genome shotgun (WGS) entry which is preliminary data.</text>
</comment>
<dbReference type="EMBL" id="CAJVQC010150598">
    <property type="protein sequence ID" value="CAG8846312.1"/>
    <property type="molecule type" value="Genomic_DNA"/>
</dbReference>
<evidence type="ECO:0000313" key="1">
    <source>
        <dbReference type="EMBL" id="CAG8846312.1"/>
    </source>
</evidence>
<protein>
    <submittedName>
        <fullName evidence="1">4789_t:CDS:1</fullName>
    </submittedName>
</protein>
<reference evidence="1" key="1">
    <citation type="submission" date="2021-06" db="EMBL/GenBank/DDBJ databases">
        <authorList>
            <person name="Kallberg Y."/>
            <person name="Tangrot J."/>
            <person name="Rosling A."/>
        </authorList>
    </citation>
    <scope>NUCLEOTIDE SEQUENCE</scope>
    <source>
        <strain evidence="1">MA461A</strain>
    </source>
</reference>
<gene>
    <name evidence="1" type="ORF">RPERSI_LOCUS34075</name>
</gene>
<evidence type="ECO:0000313" key="2">
    <source>
        <dbReference type="Proteomes" id="UP000789920"/>
    </source>
</evidence>
<name>A0ACA9SQE3_9GLOM</name>
<sequence>NQNLIDNILGDSLEESDNKDDNKEVIKEKTDLFYTPSFNFLPFQHNHLLHESQLNLTKDLELNISSYNIFLKFFSIYQIETIVKNTNIYAYVYGAKKGNNTIGENRSWTELTIQELKI</sequence>
<accession>A0ACA9SQE3</accession>
<dbReference type="Proteomes" id="UP000789920">
    <property type="component" value="Unassembled WGS sequence"/>
</dbReference>
<feature type="non-terminal residue" evidence="1">
    <location>
        <position position="1"/>
    </location>
</feature>
<keyword evidence="2" id="KW-1185">Reference proteome</keyword>
<organism evidence="1 2">
    <name type="scientific">Racocetra persica</name>
    <dbReference type="NCBI Taxonomy" id="160502"/>
    <lineage>
        <taxon>Eukaryota</taxon>
        <taxon>Fungi</taxon>
        <taxon>Fungi incertae sedis</taxon>
        <taxon>Mucoromycota</taxon>
        <taxon>Glomeromycotina</taxon>
        <taxon>Glomeromycetes</taxon>
        <taxon>Diversisporales</taxon>
        <taxon>Gigasporaceae</taxon>
        <taxon>Racocetra</taxon>
    </lineage>
</organism>